<feature type="transmembrane region" description="Helical" evidence="1">
    <location>
        <begin position="75"/>
        <end position="94"/>
    </location>
</feature>
<evidence type="ECO:0000256" key="1">
    <source>
        <dbReference type="SAM" id="Phobius"/>
    </source>
</evidence>
<keyword evidence="1" id="KW-1133">Transmembrane helix</keyword>
<name>A0ABP0HI70_9DINO</name>
<evidence type="ECO:0000313" key="3">
    <source>
        <dbReference type="Proteomes" id="UP001642484"/>
    </source>
</evidence>
<keyword evidence="1" id="KW-0812">Transmembrane</keyword>
<sequence length="212" mass="24372">MAKFLMLVEVLGSHRYYREVLGRRRQTGLPSISFHVVDAFYGFSYTIVAFHIAWASLEQASLLQRRWLPGGWSPIGIFLSLILRGAFLPFGMKLKAAMYFSVHRLLHVQPFYTCWHKEHHFSASQTCLTACQESGLLESGAEVQGLQTTYRTDLSQRVVQSELIDSIVQLPSSCLLHYRSCCVLWPLRCHEREFAAPKLFMRNMFAGQRPKL</sequence>
<comment type="caution">
    <text evidence="2">The sequence shown here is derived from an EMBL/GenBank/DDBJ whole genome shotgun (WGS) entry which is preliminary data.</text>
</comment>
<dbReference type="EMBL" id="CAXAMN010000559">
    <property type="protein sequence ID" value="CAK8989468.1"/>
    <property type="molecule type" value="Genomic_DNA"/>
</dbReference>
<keyword evidence="3" id="KW-1185">Reference proteome</keyword>
<gene>
    <name evidence="2" type="ORF">CCMP2556_LOCUS1672</name>
</gene>
<organism evidence="2 3">
    <name type="scientific">Durusdinium trenchii</name>
    <dbReference type="NCBI Taxonomy" id="1381693"/>
    <lineage>
        <taxon>Eukaryota</taxon>
        <taxon>Sar</taxon>
        <taxon>Alveolata</taxon>
        <taxon>Dinophyceae</taxon>
        <taxon>Suessiales</taxon>
        <taxon>Symbiodiniaceae</taxon>
        <taxon>Durusdinium</taxon>
    </lineage>
</organism>
<evidence type="ECO:0000313" key="2">
    <source>
        <dbReference type="EMBL" id="CAK8989468.1"/>
    </source>
</evidence>
<proteinExistence type="predicted"/>
<feature type="transmembrane region" description="Helical" evidence="1">
    <location>
        <begin position="32"/>
        <end position="55"/>
    </location>
</feature>
<dbReference type="Proteomes" id="UP001642484">
    <property type="component" value="Unassembled WGS sequence"/>
</dbReference>
<reference evidence="2 3" key="1">
    <citation type="submission" date="2024-02" db="EMBL/GenBank/DDBJ databases">
        <authorList>
            <person name="Chen Y."/>
            <person name="Shah S."/>
            <person name="Dougan E. K."/>
            <person name="Thang M."/>
            <person name="Chan C."/>
        </authorList>
    </citation>
    <scope>NUCLEOTIDE SEQUENCE [LARGE SCALE GENOMIC DNA]</scope>
</reference>
<protein>
    <submittedName>
        <fullName evidence="2">Uncharacterized protein</fullName>
    </submittedName>
</protein>
<keyword evidence="1" id="KW-0472">Membrane</keyword>
<accession>A0ABP0HI70</accession>